<comment type="similarity">
    <text evidence="3">Belongs to the UbiH/COQ6 family.</text>
</comment>
<dbReference type="InterPro" id="IPR010971">
    <property type="entry name" value="UbiH/COQ6"/>
</dbReference>
<dbReference type="InterPro" id="IPR036188">
    <property type="entry name" value="FAD/NAD-bd_sf"/>
</dbReference>
<dbReference type="Gene3D" id="3.50.50.60">
    <property type="entry name" value="FAD/NAD(P)-binding domain"/>
    <property type="match status" value="1"/>
</dbReference>
<evidence type="ECO:0000256" key="2">
    <source>
        <dbReference type="ARBA" id="ARBA00004749"/>
    </source>
</evidence>
<accession>A0ABY8GRY9</accession>
<keyword evidence="6" id="KW-0560">Oxidoreductase</keyword>
<evidence type="ECO:0000256" key="3">
    <source>
        <dbReference type="ARBA" id="ARBA00005349"/>
    </source>
</evidence>
<comment type="cofactor">
    <cofactor evidence="1">
        <name>FAD</name>
        <dbReference type="ChEBI" id="CHEBI:57692"/>
    </cofactor>
</comment>
<keyword evidence="10" id="KW-1185">Reference proteome</keyword>
<evidence type="ECO:0000256" key="7">
    <source>
        <dbReference type="ARBA" id="ARBA00023033"/>
    </source>
</evidence>
<keyword evidence="5" id="KW-0274">FAD</keyword>
<evidence type="ECO:0000256" key="5">
    <source>
        <dbReference type="ARBA" id="ARBA00022827"/>
    </source>
</evidence>
<evidence type="ECO:0000313" key="10">
    <source>
        <dbReference type="Proteomes" id="UP001214170"/>
    </source>
</evidence>
<dbReference type="NCBIfam" id="TIGR01988">
    <property type="entry name" value="Ubi-OHases"/>
    <property type="match status" value="1"/>
</dbReference>
<dbReference type="PRINTS" id="PR00420">
    <property type="entry name" value="RNGMNOXGNASE"/>
</dbReference>
<evidence type="ECO:0000256" key="1">
    <source>
        <dbReference type="ARBA" id="ARBA00001974"/>
    </source>
</evidence>
<dbReference type="Proteomes" id="UP001214170">
    <property type="component" value="Chromosome"/>
</dbReference>
<dbReference type="PROSITE" id="PS01304">
    <property type="entry name" value="UBIH"/>
    <property type="match status" value="1"/>
</dbReference>
<dbReference type="InterPro" id="IPR002938">
    <property type="entry name" value="FAD-bd"/>
</dbReference>
<protein>
    <submittedName>
        <fullName evidence="9">UbiH/UbiF/VisC/COQ6 family ubiquinone biosynthesis hydroxylase</fullName>
    </submittedName>
</protein>
<dbReference type="Pfam" id="PF01494">
    <property type="entry name" value="FAD_binding_3"/>
    <property type="match status" value="1"/>
</dbReference>
<reference evidence="9 10" key="1">
    <citation type="submission" date="2023-03" db="EMBL/GenBank/DDBJ databases">
        <title>Achromobacter spanius LIG8.</title>
        <authorList>
            <person name="Shrestha S."/>
        </authorList>
    </citation>
    <scope>NUCLEOTIDE SEQUENCE [LARGE SCALE GENOMIC DNA]</scope>
    <source>
        <strain evidence="9 10">LIG8</strain>
    </source>
</reference>
<comment type="pathway">
    <text evidence="2">Cofactor biosynthesis; ubiquinone biosynthesis.</text>
</comment>
<organism evidence="9 10">
    <name type="scientific">Achromobacter spanius</name>
    <dbReference type="NCBI Taxonomy" id="217203"/>
    <lineage>
        <taxon>Bacteria</taxon>
        <taxon>Pseudomonadati</taxon>
        <taxon>Pseudomonadota</taxon>
        <taxon>Betaproteobacteria</taxon>
        <taxon>Burkholderiales</taxon>
        <taxon>Alcaligenaceae</taxon>
        <taxon>Achromobacter</taxon>
    </lineage>
</organism>
<feature type="domain" description="FAD-binding" evidence="8">
    <location>
        <begin position="187"/>
        <end position="315"/>
    </location>
</feature>
<evidence type="ECO:0000256" key="6">
    <source>
        <dbReference type="ARBA" id="ARBA00023002"/>
    </source>
</evidence>
<dbReference type="PANTHER" id="PTHR43876">
    <property type="entry name" value="UBIQUINONE BIOSYNTHESIS MONOOXYGENASE COQ6, MITOCHONDRIAL"/>
    <property type="match status" value="1"/>
</dbReference>
<proteinExistence type="inferred from homology"/>
<gene>
    <name evidence="9" type="ORF">P8T11_24715</name>
</gene>
<dbReference type="InterPro" id="IPR051205">
    <property type="entry name" value="UbiH/COQ6_monooxygenase"/>
</dbReference>
<dbReference type="InterPro" id="IPR018168">
    <property type="entry name" value="Ubi_Hdrlase_CS"/>
</dbReference>
<dbReference type="EMBL" id="CP121261">
    <property type="protein sequence ID" value="WFP07477.1"/>
    <property type="molecule type" value="Genomic_DNA"/>
</dbReference>
<name>A0ABY8GRY9_9BURK</name>
<evidence type="ECO:0000256" key="4">
    <source>
        <dbReference type="ARBA" id="ARBA00022630"/>
    </source>
</evidence>
<dbReference type="PANTHER" id="PTHR43876:SF8">
    <property type="entry name" value="2-OCTAPRENYL-6-METHOXYPHENOL HYDROXYLASE"/>
    <property type="match status" value="1"/>
</dbReference>
<keyword evidence="9" id="KW-0830">Ubiquinone</keyword>
<evidence type="ECO:0000259" key="8">
    <source>
        <dbReference type="Pfam" id="PF01494"/>
    </source>
</evidence>
<keyword evidence="7" id="KW-0503">Monooxygenase</keyword>
<evidence type="ECO:0000313" key="9">
    <source>
        <dbReference type="EMBL" id="WFP07477.1"/>
    </source>
</evidence>
<dbReference type="RefSeq" id="WP_268079586.1">
    <property type="nucleotide sequence ID" value="NZ_CP106885.1"/>
</dbReference>
<dbReference type="Gene3D" id="3.30.9.10">
    <property type="entry name" value="D-Amino Acid Oxidase, subunit A, domain 2"/>
    <property type="match status" value="1"/>
</dbReference>
<sequence length="388" mass="40701">MTASAFDIAILGAGPVGRVLALMLARVAPDPARIALLSGTAPAPATPAAVPAADPRVLAMNHGSRVLLESLQAWPERSADIRNIHVSQRGRLGRTVIQHTDFGVPQLGSVVAYSGLHAKLDERVAACGVTVLPGPSAVIERQDADGVHITQGDHTLLCQIAVQSDGAGATDVRRDYGQHAVLTTAHATLPRRGWAWERFTSEGPLALLPHPQTPDAYSVVWCSAPERAQELAGLDNTAFSSALSAAFGDRLGRLSSQAPRHVFPLALAARRAQVHGRVAAIGNAAQTLHPVAGQGLNLGLRDAARLAQTLTGWLARPESSPSSLLTEFAQARHIDRAITAGLTDLMPRVFATGLAPVEHACGLALLGMDLASPLRAPLAQHLLQGFRA</sequence>
<dbReference type="SUPFAM" id="SSF51905">
    <property type="entry name" value="FAD/NAD(P)-binding domain"/>
    <property type="match status" value="1"/>
</dbReference>
<keyword evidence="4" id="KW-0285">Flavoprotein</keyword>
<dbReference type="NCBIfam" id="NF005421">
    <property type="entry name" value="PRK06996.1"/>
    <property type="match status" value="1"/>
</dbReference>